<proteinExistence type="predicted"/>
<accession>A0A8H4A7D7</accession>
<dbReference type="Proteomes" id="UP000439903">
    <property type="component" value="Unassembled WGS sequence"/>
</dbReference>
<gene>
    <name evidence="2" type="ORF">F8M41_003567</name>
</gene>
<dbReference type="EMBL" id="WTPW01001311">
    <property type="protein sequence ID" value="KAF0443467.1"/>
    <property type="molecule type" value="Genomic_DNA"/>
</dbReference>
<feature type="chain" id="PRO_5034567030" evidence="1">
    <location>
        <begin position="16"/>
        <end position="93"/>
    </location>
</feature>
<feature type="signal peptide" evidence="1">
    <location>
        <begin position="1"/>
        <end position="15"/>
    </location>
</feature>
<name>A0A8H4A7D7_GIGMA</name>
<evidence type="ECO:0000313" key="3">
    <source>
        <dbReference type="Proteomes" id="UP000439903"/>
    </source>
</evidence>
<keyword evidence="3" id="KW-1185">Reference proteome</keyword>
<evidence type="ECO:0000256" key="1">
    <source>
        <dbReference type="SAM" id="SignalP"/>
    </source>
</evidence>
<evidence type="ECO:0000313" key="2">
    <source>
        <dbReference type="EMBL" id="KAF0443467.1"/>
    </source>
</evidence>
<protein>
    <submittedName>
        <fullName evidence="2">Uncharacterized protein</fullName>
    </submittedName>
</protein>
<sequence length="93" mass="10149">MLILLLLCLTSHGTSQPSQDCGGVTISGIKCTNDTECSQQKGMGWVCSNSPVTCPEYQTCIQGCHSDKDCNIGYKCDNTSKPHWKCKNFNAKI</sequence>
<dbReference type="AlphaFoldDB" id="A0A8H4A7D7"/>
<reference evidence="2 3" key="1">
    <citation type="journal article" date="2019" name="Environ. Microbiol.">
        <title>At the nexus of three kingdoms: the genome of the mycorrhizal fungus Gigaspora margarita provides insights into plant, endobacterial and fungal interactions.</title>
        <authorList>
            <person name="Venice F."/>
            <person name="Ghignone S."/>
            <person name="Salvioli di Fossalunga A."/>
            <person name="Amselem J."/>
            <person name="Novero M."/>
            <person name="Xianan X."/>
            <person name="Sedzielewska Toro K."/>
            <person name="Morin E."/>
            <person name="Lipzen A."/>
            <person name="Grigoriev I.V."/>
            <person name="Henrissat B."/>
            <person name="Martin F.M."/>
            <person name="Bonfante P."/>
        </authorList>
    </citation>
    <scope>NUCLEOTIDE SEQUENCE [LARGE SCALE GENOMIC DNA]</scope>
    <source>
        <strain evidence="2 3">BEG34</strain>
    </source>
</reference>
<comment type="caution">
    <text evidence="2">The sequence shown here is derived from an EMBL/GenBank/DDBJ whole genome shotgun (WGS) entry which is preliminary data.</text>
</comment>
<keyword evidence="1" id="KW-0732">Signal</keyword>
<organism evidence="2 3">
    <name type="scientific">Gigaspora margarita</name>
    <dbReference type="NCBI Taxonomy" id="4874"/>
    <lineage>
        <taxon>Eukaryota</taxon>
        <taxon>Fungi</taxon>
        <taxon>Fungi incertae sedis</taxon>
        <taxon>Mucoromycota</taxon>
        <taxon>Glomeromycotina</taxon>
        <taxon>Glomeromycetes</taxon>
        <taxon>Diversisporales</taxon>
        <taxon>Gigasporaceae</taxon>
        <taxon>Gigaspora</taxon>
    </lineage>
</organism>